<dbReference type="OrthoDB" id="428974at2759"/>
<reference evidence="2" key="1">
    <citation type="submission" date="2021-06" db="EMBL/GenBank/DDBJ databases">
        <authorList>
            <person name="Kallberg Y."/>
            <person name="Tangrot J."/>
            <person name="Rosling A."/>
        </authorList>
    </citation>
    <scope>NUCLEOTIDE SEQUENCE</scope>
    <source>
        <strain evidence="2">IN212</strain>
    </source>
</reference>
<proteinExistence type="predicted"/>
<dbReference type="Proteomes" id="UP000789396">
    <property type="component" value="Unassembled WGS sequence"/>
</dbReference>
<feature type="non-terminal residue" evidence="2">
    <location>
        <position position="192"/>
    </location>
</feature>
<accession>A0A9N9EBZ2</accession>
<dbReference type="SUPFAM" id="SSF53474">
    <property type="entry name" value="alpha/beta-Hydrolases"/>
    <property type="match status" value="1"/>
</dbReference>
<protein>
    <submittedName>
        <fullName evidence="2">5785_t:CDS:1</fullName>
    </submittedName>
</protein>
<dbReference type="AlphaFoldDB" id="A0A9N9EBZ2"/>
<gene>
    <name evidence="2" type="ORF">RFULGI_LOCUS9127</name>
</gene>
<evidence type="ECO:0000259" key="1">
    <source>
        <dbReference type="Pfam" id="PF00561"/>
    </source>
</evidence>
<feature type="domain" description="AB hydrolase-1" evidence="1">
    <location>
        <begin position="17"/>
        <end position="93"/>
    </location>
</feature>
<keyword evidence="3" id="KW-1185">Reference proteome</keyword>
<dbReference type="Pfam" id="PF00561">
    <property type="entry name" value="Abhydrolase_1"/>
    <property type="match status" value="1"/>
</dbReference>
<dbReference type="Gene3D" id="3.40.50.1820">
    <property type="entry name" value="alpha/beta hydrolase"/>
    <property type="match status" value="1"/>
</dbReference>
<name>A0A9N9EBZ2_9GLOM</name>
<dbReference type="InterPro" id="IPR000073">
    <property type="entry name" value="AB_hydrolase_1"/>
</dbReference>
<evidence type="ECO:0000313" key="3">
    <source>
        <dbReference type="Proteomes" id="UP000789396"/>
    </source>
</evidence>
<sequence length="192" mass="22335">DVEKVIFQKGKLQVKINDYKTESLVDDLEELLKLYPSETMVFVCHSYGCCLGTFLYQRFKTTVKAMTFISVKADISEKELLQRKKIQSCPDIFFDAFRVLFDRRGGVNSHSVNRMLHKDANVGLRTKQLKWNKQSKTFVWKRMLGGFKWISRDDIRGIQCPLLLIAGQEVMRQGDEEHSPEIFMARHPEIGL</sequence>
<evidence type="ECO:0000313" key="2">
    <source>
        <dbReference type="EMBL" id="CAG8668471.1"/>
    </source>
</evidence>
<dbReference type="EMBL" id="CAJVPZ010015740">
    <property type="protein sequence ID" value="CAG8668471.1"/>
    <property type="molecule type" value="Genomic_DNA"/>
</dbReference>
<dbReference type="InterPro" id="IPR029058">
    <property type="entry name" value="AB_hydrolase_fold"/>
</dbReference>
<organism evidence="2 3">
    <name type="scientific">Racocetra fulgida</name>
    <dbReference type="NCBI Taxonomy" id="60492"/>
    <lineage>
        <taxon>Eukaryota</taxon>
        <taxon>Fungi</taxon>
        <taxon>Fungi incertae sedis</taxon>
        <taxon>Mucoromycota</taxon>
        <taxon>Glomeromycotina</taxon>
        <taxon>Glomeromycetes</taxon>
        <taxon>Diversisporales</taxon>
        <taxon>Gigasporaceae</taxon>
        <taxon>Racocetra</taxon>
    </lineage>
</organism>
<comment type="caution">
    <text evidence="2">The sequence shown here is derived from an EMBL/GenBank/DDBJ whole genome shotgun (WGS) entry which is preliminary data.</text>
</comment>